<dbReference type="InterPro" id="IPR009081">
    <property type="entry name" value="PP-bd_ACP"/>
</dbReference>
<evidence type="ECO:0000256" key="3">
    <source>
        <dbReference type="ARBA" id="ARBA00010930"/>
    </source>
</evidence>
<comment type="similarity">
    <text evidence="3">Belongs to the acyl carrier protein (ACP) family.</text>
</comment>
<evidence type="ECO:0000256" key="1">
    <source>
        <dbReference type="ARBA" id="ARBA00004173"/>
    </source>
</evidence>
<keyword evidence="9" id="KW-0809">Transit peptide</keyword>
<keyword evidence="4" id="KW-0813">Transport</keyword>
<dbReference type="GO" id="GO:0006633">
    <property type="term" value="P:fatty acid biosynthetic process"/>
    <property type="evidence" value="ECO:0007669"/>
    <property type="project" value="UniProtKB-KW"/>
</dbReference>
<dbReference type="GO" id="GO:0005739">
    <property type="term" value="C:mitochondrion"/>
    <property type="evidence" value="ECO:0007669"/>
    <property type="project" value="UniProtKB-SubCell"/>
</dbReference>
<dbReference type="NCBIfam" id="TIGR00517">
    <property type="entry name" value="acyl_carrier"/>
    <property type="match status" value="1"/>
</dbReference>
<evidence type="ECO:0000256" key="2">
    <source>
        <dbReference type="ARBA" id="ARBA00005194"/>
    </source>
</evidence>
<comment type="subcellular location">
    <subcellularLocation>
        <location evidence="1">Mitochondrion</location>
    </subcellularLocation>
</comment>
<evidence type="ECO:0000256" key="6">
    <source>
        <dbReference type="ARBA" id="ARBA00022516"/>
    </source>
</evidence>
<organism evidence="16 17">
    <name type="scientific">Gnathostoma spinigerum</name>
    <dbReference type="NCBI Taxonomy" id="75299"/>
    <lineage>
        <taxon>Eukaryota</taxon>
        <taxon>Metazoa</taxon>
        <taxon>Ecdysozoa</taxon>
        <taxon>Nematoda</taxon>
        <taxon>Chromadorea</taxon>
        <taxon>Rhabditida</taxon>
        <taxon>Spirurina</taxon>
        <taxon>Gnathostomatomorpha</taxon>
        <taxon>Gnathostomatoidea</taxon>
        <taxon>Gnathostomatidae</taxon>
        <taxon>Gnathostoma</taxon>
    </lineage>
</organism>
<dbReference type="Pfam" id="PF00550">
    <property type="entry name" value="PP-binding"/>
    <property type="match status" value="1"/>
</dbReference>
<dbReference type="AlphaFoldDB" id="A0ABD6EH74"/>
<dbReference type="SUPFAM" id="SSF47336">
    <property type="entry name" value="ACP-like"/>
    <property type="match status" value="1"/>
</dbReference>
<dbReference type="FunFam" id="1.10.1200.10:FF:000003">
    <property type="entry name" value="Acyl carrier protein"/>
    <property type="match status" value="1"/>
</dbReference>
<evidence type="ECO:0000256" key="12">
    <source>
        <dbReference type="ARBA" id="ARBA00023128"/>
    </source>
</evidence>
<evidence type="ECO:0000256" key="11">
    <source>
        <dbReference type="ARBA" id="ARBA00023098"/>
    </source>
</evidence>
<evidence type="ECO:0000256" key="9">
    <source>
        <dbReference type="ARBA" id="ARBA00022946"/>
    </source>
</evidence>
<keyword evidence="12" id="KW-0496">Mitochondrion</keyword>
<dbReference type="HAMAP" id="MF_01217">
    <property type="entry name" value="Acyl_carrier"/>
    <property type="match status" value="1"/>
</dbReference>
<dbReference type="EMBL" id="JBGFUD010001773">
    <property type="protein sequence ID" value="MFH4976736.1"/>
    <property type="molecule type" value="Genomic_DNA"/>
</dbReference>
<comment type="caution">
    <text evidence="16">The sequence shown here is derived from an EMBL/GenBank/DDBJ whole genome shotgun (WGS) entry which is preliminary data.</text>
</comment>
<evidence type="ECO:0000256" key="8">
    <source>
        <dbReference type="ARBA" id="ARBA00022832"/>
    </source>
</evidence>
<feature type="domain" description="Carrier" evidence="15">
    <location>
        <begin position="58"/>
        <end position="133"/>
    </location>
</feature>
<protein>
    <recommendedName>
        <fullName evidence="14">Acyl carrier protein</fullName>
    </recommendedName>
</protein>
<dbReference type="InterPro" id="IPR036736">
    <property type="entry name" value="ACP-like_sf"/>
</dbReference>
<dbReference type="PANTHER" id="PTHR20863:SF28">
    <property type="entry name" value="ACYL CARRIER PROTEIN, MITOCHONDRIAL"/>
    <property type="match status" value="1"/>
</dbReference>
<keyword evidence="11" id="KW-0443">Lipid metabolism</keyword>
<evidence type="ECO:0000256" key="5">
    <source>
        <dbReference type="ARBA" id="ARBA00022450"/>
    </source>
</evidence>
<dbReference type="PANTHER" id="PTHR20863">
    <property type="entry name" value="ACYL CARRIER PROTEIN"/>
    <property type="match status" value="1"/>
</dbReference>
<dbReference type="PROSITE" id="PS50075">
    <property type="entry name" value="CARRIER"/>
    <property type="match status" value="1"/>
</dbReference>
<evidence type="ECO:0000313" key="16">
    <source>
        <dbReference type="EMBL" id="MFH4976736.1"/>
    </source>
</evidence>
<keyword evidence="10" id="KW-0249">Electron transport</keyword>
<evidence type="ECO:0000256" key="13">
    <source>
        <dbReference type="ARBA" id="ARBA00023160"/>
    </source>
</evidence>
<evidence type="ECO:0000259" key="15">
    <source>
        <dbReference type="PROSITE" id="PS50075"/>
    </source>
</evidence>
<reference evidence="16 17" key="1">
    <citation type="submission" date="2024-08" db="EMBL/GenBank/DDBJ databases">
        <title>Gnathostoma spinigerum genome.</title>
        <authorList>
            <person name="Gonzalez-Bertolin B."/>
            <person name="Monzon S."/>
            <person name="Zaballos A."/>
            <person name="Jimenez P."/>
            <person name="Dekumyoy P."/>
            <person name="Varona S."/>
            <person name="Cuesta I."/>
            <person name="Sumanam S."/>
            <person name="Adisakwattana P."/>
            <person name="Gasser R.B."/>
            <person name="Hernandez-Gonzalez A."/>
            <person name="Young N.D."/>
            <person name="Perteguer M.J."/>
        </authorList>
    </citation>
    <scope>NUCLEOTIDE SEQUENCE [LARGE SCALE GENOMIC DNA]</scope>
    <source>
        <strain evidence="16">AL3</strain>
        <tissue evidence="16">Liver</tissue>
    </source>
</reference>
<evidence type="ECO:0000256" key="14">
    <source>
        <dbReference type="RuleBase" id="RU000722"/>
    </source>
</evidence>
<proteinExistence type="inferred from homology"/>
<comment type="function">
    <text evidence="14">Carrier of the growing fatty acid chain in fatty acid biosynthesis.</text>
</comment>
<keyword evidence="6 14" id="KW-0444">Lipid biosynthesis</keyword>
<gene>
    <name evidence="16" type="ORF">AB6A40_003445</name>
</gene>
<evidence type="ECO:0000256" key="4">
    <source>
        <dbReference type="ARBA" id="ARBA00022448"/>
    </source>
</evidence>
<evidence type="ECO:0000256" key="7">
    <source>
        <dbReference type="ARBA" id="ARBA00022553"/>
    </source>
</evidence>
<comment type="pathway">
    <text evidence="2">Lipid metabolism; fatty acid biosynthesis.</text>
</comment>
<keyword evidence="8" id="KW-0276">Fatty acid metabolism</keyword>
<sequence>MFRTALLSVLRPSSSLRTVTNRLICSSLAKTTSASSRATNVILMQYRMFSEKPPLTLKTLEERIVLILSLYDKIDPKKLTMDSRFTEDLGLDSLDHVEVIMALEDEFGFEIPDGDADEMKTPRDIFKYIRDKEDVYE</sequence>
<keyword evidence="5 14" id="KW-0596">Phosphopantetheine</keyword>
<evidence type="ECO:0000313" key="17">
    <source>
        <dbReference type="Proteomes" id="UP001608902"/>
    </source>
</evidence>
<dbReference type="InterPro" id="IPR003231">
    <property type="entry name" value="ACP"/>
</dbReference>
<name>A0ABD6EH74_9BILA</name>
<keyword evidence="7" id="KW-0597">Phosphoprotein</keyword>
<dbReference type="Proteomes" id="UP001608902">
    <property type="component" value="Unassembled WGS sequence"/>
</dbReference>
<keyword evidence="13 14" id="KW-0275">Fatty acid biosynthesis</keyword>
<dbReference type="Gene3D" id="1.10.1200.10">
    <property type="entry name" value="ACP-like"/>
    <property type="match status" value="1"/>
</dbReference>
<keyword evidence="17" id="KW-1185">Reference proteome</keyword>
<accession>A0ABD6EH74</accession>
<evidence type="ECO:0000256" key="10">
    <source>
        <dbReference type="ARBA" id="ARBA00022982"/>
    </source>
</evidence>
<dbReference type="NCBIfam" id="NF002148">
    <property type="entry name" value="PRK00982.1-2"/>
    <property type="match status" value="1"/>
</dbReference>